<dbReference type="HOGENOM" id="CLU_032937_0_0_1"/>
<dbReference type="RefSeq" id="XP_012177374.1">
    <property type="nucleotide sequence ID" value="XM_012321984.1"/>
</dbReference>
<reference evidence="3 4" key="1">
    <citation type="journal article" date="2012" name="Appl. Environ. Microbiol.">
        <title>Short-read sequencing for genomic analysis of the brown rot fungus Fibroporia radiculosa.</title>
        <authorList>
            <person name="Tang J.D."/>
            <person name="Perkins A.D."/>
            <person name="Sonstegard T.S."/>
            <person name="Schroeder S.G."/>
            <person name="Burgess S.C."/>
            <person name="Diehl S.V."/>
        </authorList>
    </citation>
    <scope>NUCLEOTIDE SEQUENCE [LARGE SCALE GENOMIC DNA]</scope>
    <source>
        <strain evidence="3 4">TFFH 294</strain>
    </source>
</reference>
<feature type="compositionally biased region" description="Polar residues" evidence="1">
    <location>
        <begin position="568"/>
        <end position="582"/>
    </location>
</feature>
<evidence type="ECO:0000256" key="2">
    <source>
        <dbReference type="SAM" id="Phobius"/>
    </source>
</evidence>
<feature type="compositionally biased region" description="Pro residues" evidence="1">
    <location>
        <begin position="458"/>
        <end position="470"/>
    </location>
</feature>
<keyword evidence="2" id="KW-0472">Membrane</keyword>
<dbReference type="STRING" id="599839.J7SBS8"/>
<feature type="region of interest" description="Disordered" evidence="1">
    <location>
        <begin position="262"/>
        <end position="383"/>
    </location>
</feature>
<sequence length="596" mass="63830">MAKQDKLYAPASPVATSSSRAPRRQRHPSPSPSSSLLAIFATVAASSSLVDGHPLPTQTPPPEFLCPQLGLDSSLTLSSSNLRHLAPRQTSTSASASNPTQEIARSVSVADKYVSGTDGLWRKTDVWTLYGSTFCSDGTCSSTPTATSTTFITESGSFTPTPASTSDLADDIDILPSGWLKETHDDDSMTPIIITLSVVLAVGICTFIAMCVWWRRKRVRRLKDPERKGRKLEVDFDLDEDEKQARSQQRLWARATARWKTNVRQSARRRRKRQAGSIKDTEFAIHSSTTSLHRLRTSSSSQLVRSDSSSVQHYGSTTMEPAPSSPHRPPSYLSPELNPSGDPEAPTPAADAPSQCPDNAETPSTVGGSLASEPLPYEGVTSAGHVATDDKAVLARMAALASSPIDPSNSGSAGASTGAYASVPPLVDDFEAVLYDIQVTDFDADVIGESSGSRRTPSPRPRLSPRPPVPRDLSPCPSLLPPPPSKGSLAAPTFYEYLPSFEEDVLSVEPEMGPSAPPFEAEERPAASAPPLDMDFIPDGINMQPSAPPLEDYEMSADPTEGDGSRIVINSSQSPTRGTRMSSAHAWHVSPPQYLP</sequence>
<feature type="transmembrane region" description="Helical" evidence="2">
    <location>
        <begin position="192"/>
        <end position="214"/>
    </location>
</feature>
<organism evidence="3 4">
    <name type="scientific">Fibroporia radiculosa</name>
    <dbReference type="NCBI Taxonomy" id="599839"/>
    <lineage>
        <taxon>Eukaryota</taxon>
        <taxon>Fungi</taxon>
        <taxon>Dikarya</taxon>
        <taxon>Basidiomycota</taxon>
        <taxon>Agaricomycotina</taxon>
        <taxon>Agaricomycetes</taxon>
        <taxon>Polyporales</taxon>
        <taxon>Fibroporiaceae</taxon>
        <taxon>Fibroporia</taxon>
    </lineage>
</organism>
<proteinExistence type="predicted"/>
<feature type="region of interest" description="Disordered" evidence="1">
    <location>
        <begin position="444"/>
        <end position="487"/>
    </location>
</feature>
<dbReference type="Proteomes" id="UP000006352">
    <property type="component" value="Unassembled WGS sequence"/>
</dbReference>
<feature type="compositionally biased region" description="Low complexity" evidence="1">
    <location>
        <begin position="286"/>
        <end position="312"/>
    </location>
</feature>
<keyword evidence="2" id="KW-0812">Transmembrane</keyword>
<evidence type="ECO:0000256" key="1">
    <source>
        <dbReference type="SAM" id="MobiDB-lite"/>
    </source>
</evidence>
<gene>
    <name evidence="3" type="ORF">FIBRA_00085</name>
</gene>
<dbReference type="GeneID" id="24093002"/>
<dbReference type="AlphaFoldDB" id="J7SBS8"/>
<feature type="region of interest" description="Disordered" evidence="1">
    <location>
        <begin position="507"/>
        <end position="596"/>
    </location>
</feature>
<evidence type="ECO:0000313" key="4">
    <source>
        <dbReference type="Proteomes" id="UP000006352"/>
    </source>
</evidence>
<feature type="region of interest" description="Disordered" evidence="1">
    <location>
        <begin position="1"/>
        <end position="34"/>
    </location>
</feature>
<name>J7SBS8_9APHY</name>
<keyword evidence="2" id="KW-1133">Transmembrane helix</keyword>
<feature type="compositionally biased region" description="Low complexity" evidence="1">
    <location>
        <begin position="342"/>
        <end position="353"/>
    </location>
</feature>
<dbReference type="OrthoDB" id="2756128at2759"/>
<dbReference type="InParanoid" id="J7SBS8"/>
<protein>
    <submittedName>
        <fullName evidence="3">Uncharacterized protein</fullName>
    </submittedName>
</protein>
<dbReference type="EMBL" id="HE796869">
    <property type="protein sequence ID" value="CCL98091.1"/>
    <property type="molecule type" value="Genomic_DNA"/>
</dbReference>
<accession>J7SBS8</accession>
<evidence type="ECO:0000313" key="3">
    <source>
        <dbReference type="EMBL" id="CCL98091.1"/>
    </source>
</evidence>
<keyword evidence="4" id="KW-1185">Reference proteome</keyword>